<accession>A0A1W1XXI4</accession>
<dbReference type="EMBL" id="FWXD01000024">
    <property type="protein sequence ID" value="SMC28636.1"/>
    <property type="molecule type" value="Genomic_DNA"/>
</dbReference>
<gene>
    <name evidence="5" type="ORF">SAMN02745857_03346</name>
</gene>
<keyword evidence="2 5" id="KW-0238">DNA-binding</keyword>
<dbReference type="Proteomes" id="UP000192761">
    <property type="component" value="Unassembled WGS sequence"/>
</dbReference>
<evidence type="ECO:0000256" key="1">
    <source>
        <dbReference type="ARBA" id="ARBA00023015"/>
    </source>
</evidence>
<dbReference type="AlphaFoldDB" id="A0A1W1XXI4"/>
<evidence type="ECO:0000256" key="3">
    <source>
        <dbReference type="ARBA" id="ARBA00023163"/>
    </source>
</evidence>
<dbReference type="Pfam" id="PF12833">
    <property type="entry name" value="HTH_18"/>
    <property type="match status" value="1"/>
</dbReference>
<dbReference type="PROSITE" id="PS00041">
    <property type="entry name" value="HTH_ARAC_FAMILY_1"/>
    <property type="match status" value="1"/>
</dbReference>
<dbReference type="InterPro" id="IPR050204">
    <property type="entry name" value="AraC_XylS_family_regulators"/>
</dbReference>
<evidence type="ECO:0000259" key="4">
    <source>
        <dbReference type="PROSITE" id="PS01124"/>
    </source>
</evidence>
<dbReference type="OrthoDB" id="9816344at2"/>
<protein>
    <submittedName>
        <fullName evidence="5">AraC-type DNA-binding protein</fullName>
    </submittedName>
</protein>
<dbReference type="InterPro" id="IPR018062">
    <property type="entry name" value="HTH_AraC-typ_CS"/>
</dbReference>
<dbReference type="PANTHER" id="PTHR46796">
    <property type="entry name" value="HTH-TYPE TRANSCRIPTIONAL ACTIVATOR RHAS-RELATED"/>
    <property type="match status" value="1"/>
</dbReference>
<dbReference type="InterPro" id="IPR003313">
    <property type="entry name" value="AraC-bd"/>
</dbReference>
<dbReference type="InterPro" id="IPR011051">
    <property type="entry name" value="RmlC_Cupin_sf"/>
</dbReference>
<keyword evidence="1" id="KW-0805">Transcription regulation</keyword>
<dbReference type="InterPro" id="IPR014710">
    <property type="entry name" value="RmlC-like_jellyroll"/>
</dbReference>
<reference evidence="5 6" key="1">
    <citation type="submission" date="2017-04" db="EMBL/GenBank/DDBJ databases">
        <authorList>
            <person name="Afonso C.L."/>
            <person name="Miller P.J."/>
            <person name="Scott M.A."/>
            <person name="Spackman E."/>
            <person name="Goraichik I."/>
            <person name="Dimitrov K.M."/>
            <person name="Suarez D.L."/>
            <person name="Swayne D.E."/>
        </authorList>
    </citation>
    <scope>NUCLEOTIDE SEQUENCE [LARGE SCALE GENOMIC DNA]</scope>
    <source>
        <strain evidence="5 6">DSM 23236</strain>
    </source>
</reference>
<dbReference type="RefSeq" id="WP_084092289.1">
    <property type="nucleotide sequence ID" value="NZ_FWXD01000024.1"/>
</dbReference>
<dbReference type="Gene3D" id="1.10.10.60">
    <property type="entry name" value="Homeodomain-like"/>
    <property type="match status" value="2"/>
</dbReference>
<keyword evidence="6" id="KW-1185">Reference proteome</keyword>
<dbReference type="SUPFAM" id="SSF46689">
    <property type="entry name" value="Homeodomain-like"/>
    <property type="match status" value="1"/>
</dbReference>
<keyword evidence="3" id="KW-0804">Transcription</keyword>
<evidence type="ECO:0000313" key="5">
    <source>
        <dbReference type="EMBL" id="SMC28636.1"/>
    </source>
</evidence>
<dbReference type="STRING" id="1121001.SAMN02745857_03346"/>
<dbReference type="GO" id="GO:0043565">
    <property type="term" value="F:sequence-specific DNA binding"/>
    <property type="evidence" value="ECO:0007669"/>
    <property type="project" value="InterPro"/>
</dbReference>
<sequence length="286" mass="32147">MTTPFHEYFEVSPTTIQQSVGARVFYKPYLRALNDYDVLLAGITDAHDMFHVERTGAPFHVVLFALEGEGQITNGETAQPLPAGHFAILPAGQRAGFELTGPNWRLVWFLLNDCPRWSSLQREEPLIRPARSPASLYPAVLTLCEEAWLSEFDQSFATPALTLVMQLLQRELNTEPQTSDIALRLQRLFGPVLLYPARPWRVDALAAEFGVSVAHFQRLCVRYLGVSPQQMLLSHRMNRAMEMLQAGIGSVGEVASAIGYEEIASFSRRFTQHFGMAPSTVLRRRN</sequence>
<dbReference type="GO" id="GO:0003700">
    <property type="term" value="F:DNA-binding transcription factor activity"/>
    <property type="evidence" value="ECO:0007669"/>
    <property type="project" value="InterPro"/>
</dbReference>
<name>A0A1W1XXI4_9NEIS</name>
<evidence type="ECO:0000256" key="2">
    <source>
        <dbReference type="ARBA" id="ARBA00023125"/>
    </source>
</evidence>
<organism evidence="5 6">
    <name type="scientific">Andreprevotia lacus DSM 23236</name>
    <dbReference type="NCBI Taxonomy" id="1121001"/>
    <lineage>
        <taxon>Bacteria</taxon>
        <taxon>Pseudomonadati</taxon>
        <taxon>Pseudomonadota</taxon>
        <taxon>Betaproteobacteria</taxon>
        <taxon>Neisseriales</taxon>
        <taxon>Chitinibacteraceae</taxon>
        <taxon>Andreprevotia</taxon>
    </lineage>
</organism>
<feature type="domain" description="HTH araC/xylS-type" evidence="4">
    <location>
        <begin position="186"/>
        <end position="284"/>
    </location>
</feature>
<dbReference type="SUPFAM" id="SSF51182">
    <property type="entry name" value="RmlC-like cupins"/>
    <property type="match status" value="1"/>
</dbReference>
<dbReference type="SMART" id="SM00342">
    <property type="entry name" value="HTH_ARAC"/>
    <property type="match status" value="1"/>
</dbReference>
<dbReference type="Gene3D" id="2.60.120.10">
    <property type="entry name" value="Jelly Rolls"/>
    <property type="match status" value="1"/>
</dbReference>
<dbReference type="InterPro" id="IPR009057">
    <property type="entry name" value="Homeodomain-like_sf"/>
</dbReference>
<proteinExistence type="predicted"/>
<evidence type="ECO:0000313" key="6">
    <source>
        <dbReference type="Proteomes" id="UP000192761"/>
    </source>
</evidence>
<dbReference type="PROSITE" id="PS01124">
    <property type="entry name" value="HTH_ARAC_FAMILY_2"/>
    <property type="match status" value="1"/>
</dbReference>
<dbReference type="Pfam" id="PF02311">
    <property type="entry name" value="AraC_binding"/>
    <property type="match status" value="1"/>
</dbReference>
<dbReference type="InterPro" id="IPR018060">
    <property type="entry name" value="HTH_AraC"/>
</dbReference>